<evidence type="ECO:0000313" key="1">
    <source>
        <dbReference type="EMBL" id="JAD47680.1"/>
    </source>
</evidence>
<protein>
    <submittedName>
        <fullName evidence="1">Uncharacterized protein</fullName>
    </submittedName>
</protein>
<organism evidence="1">
    <name type="scientific">Arundo donax</name>
    <name type="common">Giant reed</name>
    <name type="synonym">Donax arundinaceus</name>
    <dbReference type="NCBI Taxonomy" id="35708"/>
    <lineage>
        <taxon>Eukaryota</taxon>
        <taxon>Viridiplantae</taxon>
        <taxon>Streptophyta</taxon>
        <taxon>Embryophyta</taxon>
        <taxon>Tracheophyta</taxon>
        <taxon>Spermatophyta</taxon>
        <taxon>Magnoliopsida</taxon>
        <taxon>Liliopsida</taxon>
        <taxon>Poales</taxon>
        <taxon>Poaceae</taxon>
        <taxon>PACMAD clade</taxon>
        <taxon>Arundinoideae</taxon>
        <taxon>Arundineae</taxon>
        <taxon>Arundo</taxon>
    </lineage>
</organism>
<name>A0A0A9AFI3_ARUDO</name>
<proteinExistence type="predicted"/>
<dbReference type="AlphaFoldDB" id="A0A0A9AFI3"/>
<sequence>MPDGCSTKCRREMGCPGALWWGRMLRLENWMWQEICLIRCLPLGGMSSHGTRW</sequence>
<reference evidence="1" key="1">
    <citation type="submission" date="2014-09" db="EMBL/GenBank/DDBJ databases">
        <authorList>
            <person name="Magalhaes I.L.F."/>
            <person name="Oliveira U."/>
            <person name="Santos F.R."/>
            <person name="Vidigal T.H.D.A."/>
            <person name="Brescovit A.D."/>
            <person name="Santos A.J."/>
        </authorList>
    </citation>
    <scope>NUCLEOTIDE SEQUENCE</scope>
    <source>
        <tissue evidence="1">Shoot tissue taken approximately 20 cm above the soil surface</tissue>
    </source>
</reference>
<reference evidence="1" key="2">
    <citation type="journal article" date="2015" name="Data Brief">
        <title>Shoot transcriptome of the giant reed, Arundo donax.</title>
        <authorList>
            <person name="Barrero R.A."/>
            <person name="Guerrero F.D."/>
            <person name="Moolhuijzen P."/>
            <person name="Goolsby J.A."/>
            <person name="Tidwell J."/>
            <person name="Bellgard S.E."/>
            <person name="Bellgard M.I."/>
        </authorList>
    </citation>
    <scope>NUCLEOTIDE SEQUENCE</scope>
    <source>
        <tissue evidence="1">Shoot tissue taken approximately 20 cm above the soil surface</tissue>
    </source>
</reference>
<accession>A0A0A9AFI3</accession>
<dbReference type="EMBL" id="GBRH01250215">
    <property type="protein sequence ID" value="JAD47680.1"/>
    <property type="molecule type" value="Transcribed_RNA"/>
</dbReference>